<keyword evidence="4 8" id="KW-0694">RNA-binding</keyword>
<evidence type="ECO:0000256" key="1">
    <source>
        <dbReference type="ARBA" id="ARBA00003058"/>
    </source>
</evidence>
<dbReference type="InterPro" id="IPR020594">
    <property type="entry name" value="Ribosomal_bL9_bac/chp"/>
</dbReference>
<evidence type="ECO:0000256" key="9">
    <source>
        <dbReference type="SAM" id="Coils"/>
    </source>
</evidence>
<dbReference type="GO" id="GO:0005840">
    <property type="term" value="C:ribosome"/>
    <property type="evidence" value="ECO:0007669"/>
    <property type="project" value="UniProtKB-KW"/>
</dbReference>
<keyword evidence="6 8" id="KW-0687">Ribonucleoprotein</keyword>
<evidence type="ECO:0000259" key="10">
    <source>
        <dbReference type="PROSITE" id="PS00651"/>
    </source>
</evidence>
<comment type="similarity">
    <text evidence="2 8">Belongs to the bacterial ribosomal protein bL9 family.</text>
</comment>
<keyword evidence="3 8" id="KW-0699">rRNA-binding</keyword>
<evidence type="ECO:0000313" key="11">
    <source>
        <dbReference type="EMBL" id="TQR11529.1"/>
    </source>
</evidence>
<dbReference type="SUPFAM" id="SSF55653">
    <property type="entry name" value="Ribosomal protein L9 C-domain"/>
    <property type="match status" value="1"/>
</dbReference>
<dbReference type="FunFam" id="3.40.5.10:FF:000002">
    <property type="entry name" value="50S ribosomal protein L9"/>
    <property type="match status" value="1"/>
</dbReference>
<dbReference type="Gene3D" id="3.40.5.10">
    <property type="entry name" value="Ribosomal protein L9, N-terminal domain"/>
    <property type="match status" value="1"/>
</dbReference>
<feature type="domain" description="Ribosomal protein L9" evidence="10">
    <location>
        <begin position="13"/>
        <end position="40"/>
    </location>
</feature>
<dbReference type="GO" id="GO:0006412">
    <property type="term" value="P:translation"/>
    <property type="evidence" value="ECO:0007669"/>
    <property type="project" value="UniProtKB-UniRule"/>
</dbReference>
<dbReference type="Pfam" id="PF01281">
    <property type="entry name" value="Ribosomal_L9_N"/>
    <property type="match status" value="1"/>
</dbReference>
<keyword evidence="12" id="KW-1185">Reference proteome</keyword>
<dbReference type="GO" id="GO:0019843">
    <property type="term" value="F:rRNA binding"/>
    <property type="evidence" value="ECO:0007669"/>
    <property type="project" value="UniProtKB-UniRule"/>
</dbReference>
<name>A0A544T249_9BACI</name>
<dbReference type="PANTHER" id="PTHR21368">
    <property type="entry name" value="50S RIBOSOMAL PROTEIN L9"/>
    <property type="match status" value="1"/>
</dbReference>
<dbReference type="FunFam" id="3.10.430.100:FF:000002">
    <property type="entry name" value="50S ribosomal protein L9"/>
    <property type="match status" value="1"/>
</dbReference>
<keyword evidence="5 8" id="KW-0689">Ribosomal protein</keyword>
<dbReference type="AlphaFoldDB" id="A0A544T249"/>
<dbReference type="OrthoDB" id="9788336at2"/>
<gene>
    <name evidence="8" type="primary">rplI</name>
    <name evidence="11" type="ORF">FG383_14205</name>
</gene>
<evidence type="ECO:0000256" key="4">
    <source>
        <dbReference type="ARBA" id="ARBA00022884"/>
    </source>
</evidence>
<accession>A0A544T249</accession>
<comment type="function">
    <text evidence="1 8">Binds to the 23S rRNA.</text>
</comment>
<dbReference type="InterPro" id="IPR036791">
    <property type="entry name" value="Ribosomal_bL9_C_sf"/>
</dbReference>
<sequence>MKVVFLKDVKGKGKKGEIKNVADGYAHNFLLKNKLAVEANPAAISALEGQKKKSEKEAAEELAEAKKLKEVLEQLTVELKAKSGSDGRLFGSVTTKQIAAQLEKSHSIKLDKRKMELDDAIRALGFTNVPVKLHQEVVATLKVHVTEEA</sequence>
<dbReference type="EMBL" id="VDGG01000031">
    <property type="protein sequence ID" value="TQR11529.1"/>
    <property type="molecule type" value="Genomic_DNA"/>
</dbReference>
<dbReference type="InterPro" id="IPR020069">
    <property type="entry name" value="Ribosomal_bL9_C"/>
</dbReference>
<dbReference type="SUPFAM" id="SSF55658">
    <property type="entry name" value="L9 N-domain-like"/>
    <property type="match status" value="1"/>
</dbReference>
<evidence type="ECO:0000256" key="7">
    <source>
        <dbReference type="ARBA" id="ARBA00035292"/>
    </source>
</evidence>
<evidence type="ECO:0000256" key="3">
    <source>
        <dbReference type="ARBA" id="ARBA00022730"/>
    </source>
</evidence>
<keyword evidence="9" id="KW-0175">Coiled coil</keyword>
<evidence type="ECO:0000313" key="12">
    <source>
        <dbReference type="Proteomes" id="UP000318937"/>
    </source>
</evidence>
<dbReference type="InterPro" id="IPR020070">
    <property type="entry name" value="Ribosomal_bL9_N"/>
</dbReference>
<dbReference type="RefSeq" id="WP_142608054.1">
    <property type="nucleotide sequence ID" value="NZ_VDGG01000031.1"/>
</dbReference>
<organism evidence="11 12">
    <name type="scientific">Psychrobacillus soli</name>
    <dbReference type="NCBI Taxonomy" id="1543965"/>
    <lineage>
        <taxon>Bacteria</taxon>
        <taxon>Bacillati</taxon>
        <taxon>Bacillota</taxon>
        <taxon>Bacilli</taxon>
        <taxon>Bacillales</taxon>
        <taxon>Bacillaceae</taxon>
        <taxon>Psychrobacillus</taxon>
    </lineage>
</organism>
<evidence type="ECO:0000256" key="8">
    <source>
        <dbReference type="HAMAP-Rule" id="MF_00503"/>
    </source>
</evidence>
<evidence type="ECO:0000256" key="2">
    <source>
        <dbReference type="ARBA" id="ARBA00010605"/>
    </source>
</evidence>
<dbReference type="Proteomes" id="UP000318937">
    <property type="component" value="Unassembled WGS sequence"/>
</dbReference>
<dbReference type="InterPro" id="IPR036935">
    <property type="entry name" value="Ribosomal_bL9_N_sf"/>
</dbReference>
<dbReference type="Pfam" id="PF03948">
    <property type="entry name" value="Ribosomal_L9_C"/>
    <property type="match status" value="1"/>
</dbReference>
<comment type="caution">
    <text evidence="11">The sequence shown here is derived from an EMBL/GenBank/DDBJ whole genome shotgun (WGS) entry which is preliminary data.</text>
</comment>
<feature type="coiled-coil region" evidence="9">
    <location>
        <begin position="44"/>
        <end position="82"/>
    </location>
</feature>
<dbReference type="InterPro" id="IPR009027">
    <property type="entry name" value="Ribosomal_bL9/RNase_H1_N"/>
</dbReference>
<evidence type="ECO:0000256" key="6">
    <source>
        <dbReference type="ARBA" id="ARBA00023274"/>
    </source>
</evidence>
<dbReference type="InterPro" id="IPR000244">
    <property type="entry name" value="Ribosomal_bL9"/>
</dbReference>
<reference evidence="11 12" key="1">
    <citation type="submission" date="2019-05" db="EMBL/GenBank/DDBJ databases">
        <title>Psychrobacillus vulpis sp. nov., a new species isolated from feces of a red fox that inhabits in The Tablas de Daimiel Natural Park, Albacete, Spain.</title>
        <authorList>
            <person name="Rodriguez M."/>
            <person name="Reina J.C."/>
            <person name="Bejar V."/>
            <person name="Llamas I."/>
        </authorList>
    </citation>
    <scope>NUCLEOTIDE SEQUENCE [LARGE SCALE GENOMIC DNA]</scope>
    <source>
        <strain evidence="11 12">NHI-2</strain>
    </source>
</reference>
<dbReference type="PROSITE" id="PS00651">
    <property type="entry name" value="RIBOSOMAL_L9"/>
    <property type="match status" value="1"/>
</dbReference>
<evidence type="ECO:0000256" key="5">
    <source>
        <dbReference type="ARBA" id="ARBA00022980"/>
    </source>
</evidence>
<protein>
    <recommendedName>
        <fullName evidence="7 8">Large ribosomal subunit protein bL9</fullName>
    </recommendedName>
</protein>
<dbReference type="GO" id="GO:0003735">
    <property type="term" value="F:structural constituent of ribosome"/>
    <property type="evidence" value="ECO:0007669"/>
    <property type="project" value="InterPro"/>
</dbReference>
<proteinExistence type="inferred from homology"/>
<dbReference type="Gene3D" id="3.10.430.100">
    <property type="entry name" value="Ribosomal protein L9, C-terminal domain"/>
    <property type="match status" value="1"/>
</dbReference>
<dbReference type="GO" id="GO:1990904">
    <property type="term" value="C:ribonucleoprotein complex"/>
    <property type="evidence" value="ECO:0007669"/>
    <property type="project" value="UniProtKB-KW"/>
</dbReference>
<dbReference type="HAMAP" id="MF_00503">
    <property type="entry name" value="Ribosomal_bL9"/>
    <property type="match status" value="1"/>
</dbReference>
<dbReference type="NCBIfam" id="TIGR00158">
    <property type="entry name" value="L9"/>
    <property type="match status" value="1"/>
</dbReference>